<evidence type="ECO:0000256" key="3">
    <source>
        <dbReference type="ARBA" id="ARBA00022448"/>
    </source>
</evidence>
<sequence>MMCGSRQHSIIAVTLLITLLSSVSSKTHVNFDPDTVKFQVNQFQDVTLRLSESLNHSATLKFMYQLGGSEPAYTEPKEHRIVMEIPEVTLTENQTFIKVRVTAIQSGSVIIGVNSSDDQFVDLDKAYIHVKVVHSEALEVVSTVIGWMYFIAWSVSFYPQIFDNWKRKSVIGLNFDYVTYNLTGFIAYGLFNIGMFWIDDVKEEYKAKNPHGVNPVQLNDVVFTIHAAVITAVTIAQCFIYERGVQRVSRTCVILLAGSWLFSFITLFLAVGRVITWLTYLYYFSYIKLAITVIKFIPQALMNYRRKSTEGWSIGNVLLDFTGGSFSVLQMFLISYNHDDWSSIFGDPTKFGLGAFSMMFDVLFMVQHYGLYRRTSGYTKIQEN</sequence>
<dbReference type="FunFam" id="1.20.1280.290:FF:000016">
    <property type="entry name" value="Cystinosin homolog"/>
    <property type="match status" value="1"/>
</dbReference>
<evidence type="ECO:0000256" key="2">
    <source>
        <dbReference type="ARBA" id="ARBA00006855"/>
    </source>
</evidence>
<evidence type="ECO:0000256" key="9">
    <source>
        <dbReference type="ARBA" id="ARBA00022989"/>
    </source>
</evidence>
<dbReference type="InterPro" id="IPR006603">
    <property type="entry name" value="PQ-loop_rpt"/>
</dbReference>
<keyword evidence="4 18" id="KW-0812">Transmembrane</keyword>
<feature type="chain" id="PRO_5042143469" description="Cystinosin" evidence="19">
    <location>
        <begin position="26"/>
        <end position="384"/>
    </location>
</feature>
<evidence type="ECO:0000313" key="20">
    <source>
        <dbReference type="EMBL" id="KAK2179843.1"/>
    </source>
</evidence>
<dbReference type="GO" id="GO:0048731">
    <property type="term" value="P:system development"/>
    <property type="evidence" value="ECO:0007669"/>
    <property type="project" value="UniProtKB-ARBA"/>
</dbReference>
<evidence type="ECO:0000256" key="12">
    <source>
        <dbReference type="ARBA" id="ARBA00023228"/>
    </source>
</evidence>
<comment type="catalytic activity">
    <reaction evidence="13">
        <text>L-cystine(out) + H(+)(out) = L-cystine(in) + H(+)(in)</text>
        <dbReference type="Rhea" id="RHEA:66172"/>
        <dbReference type="ChEBI" id="CHEBI:15378"/>
        <dbReference type="ChEBI" id="CHEBI:35491"/>
    </reaction>
    <physiologicalReaction direction="left-to-right" evidence="13">
        <dbReference type="Rhea" id="RHEA:66173"/>
    </physiologicalReaction>
</comment>
<comment type="function">
    <text evidence="14">Cystine/H(+) symporter that mediates export of cystine, the oxidized dimer of cysteine, from lysosomes. Plays an important role in melanin synthesis by catalyzing cystine export from melanosomes, possibly by inhibiting pheomelanin synthesis. In addition to cystine export, also acts as a positive regulator of mTORC1 signaling in kidney proximal tubular cells, via interactions with components of the v-ATPase and Ragulator complexes. Also involved in small GTPase-regulated vesicle trafficking and lysosomal localization of LAMP2A, independently of cystine transporter activity.</text>
</comment>
<feature type="transmembrane region" description="Helical" evidence="18">
    <location>
        <begin position="277"/>
        <end position="297"/>
    </location>
</feature>
<protein>
    <recommendedName>
        <fullName evidence="17">Cystinosin</fullName>
    </recommendedName>
</protein>
<dbReference type="InterPro" id="IPR005282">
    <property type="entry name" value="LC_transporter"/>
</dbReference>
<keyword evidence="6" id="KW-0677">Repeat</keyword>
<evidence type="ECO:0000256" key="1">
    <source>
        <dbReference type="ARBA" id="ARBA00004155"/>
    </source>
</evidence>
<comment type="caution">
    <text evidence="20">The sequence shown here is derived from an EMBL/GenBank/DDBJ whole genome shotgun (WGS) entry which is preliminary data.</text>
</comment>
<dbReference type="NCBIfam" id="TIGR00951">
    <property type="entry name" value="2A43"/>
    <property type="match status" value="1"/>
</dbReference>
<evidence type="ECO:0000256" key="5">
    <source>
        <dbReference type="ARBA" id="ARBA00022729"/>
    </source>
</evidence>
<keyword evidence="11" id="KW-0325">Glycoprotein</keyword>
<dbReference type="PANTHER" id="PTHR13131:SF5">
    <property type="entry name" value="CYSTINOSIN"/>
    <property type="match status" value="1"/>
</dbReference>
<evidence type="ECO:0000256" key="15">
    <source>
        <dbReference type="ARBA" id="ARBA00060435"/>
    </source>
</evidence>
<keyword evidence="3" id="KW-0813">Transport</keyword>
<evidence type="ECO:0000256" key="17">
    <source>
        <dbReference type="ARBA" id="ARBA00069503"/>
    </source>
</evidence>
<feature type="transmembrane region" description="Helical" evidence="18">
    <location>
        <begin position="218"/>
        <end position="240"/>
    </location>
</feature>
<comment type="subunit">
    <text evidence="16">Interacts with components of the V-ATPase complex. Interacts with components of the Ragulator complex. Interacts with RRAGA/RagA and RRAGC/RagC. Interacts with AP-3 complex subunit mu (AP3M1 or AP3M2).</text>
</comment>
<keyword evidence="21" id="KW-1185">Reference proteome</keyword>
<dbReference type="GO" id="GO:0005765">
    <property type="term" value="C:lysosomal membrane"/>
    <property type="evidence" value="ECO:0007669"/>
    <property type="project" value="UniProtKB-SubCell"/>
</dbReference>
<dbReference type="GO" id="GO:1902531">
    <property type="term" value="P:regulation of intracellular signal transduction"/>
    <property type="evidence" value="ECO:0007669"/>
    <property type="project" value="UniProtKB-ARBA"/>
</dbReference>
<comment type="similarity">
    <text evidence="2">Belongs to the cystinosin family.</text>
</comment>
<keyword evidence="8" id="KW-0653">Protein transport</keyword>
<evidence type="ECO:0000256" key="6">
    <source>
        <dbReference type="ARBA" id="ARBA00022737"/>
    </source>
</evidence>
<comment type="subcellular location">
    <subcellularLocation>
        <location evidence="1">Lysosome membrane</location>
        <topology evidence="1">Multi-pass membrane protein</topology>
    </subcellularLocation>
    <subcellularLocation>
        <location evidence="15">Melanosome membrane</location>
        <topology evidence="15">Multi-pass membrane protein</topology>
    </subcellularLocation>
</comment>
<gene>
    <name evidence="20" type="ORF">NP493_469g00043</name>
</gene>
<evidence type="ECO:0000313" key="21">
    <source>
        <dbReference type="Proteomes" id="UP001209878"/>
    </source>
</evidence>
<evidence type="ECO:0000256" key="16">
    <source>
        <dbReference type="ARBA" id="ARBA00066203"/>
    </source>
</evidence>
<keyword evidence="12" id="KW-0458">Lysosome</keyword>
<keyword evidence="10 18" id="KW-0472">Membrane</keyword>
<feature type="transmembrane region" description="Helical" evidence="18">
    <location>
        <begin position="317"/>
        <end position="336"/>
    </location>
</feature>
<feature type="signal peptide" evidence="19">
    <location>
        <begin position="1"/>
        <end position="25"/>
    </location>
</feature>
<reference evidence="20" key="1">
    <citation type="journal article" date="2023" name="Mol. Biol. Evol.">
        <title>Third-Generation Sequencing Reveals the Adaptive Role of the Epigenome in Three Deep-Sea Polychaetes.</title>
        <authorList>
            <person name="Perez M."/>
            <person name="Aroh O."/>
            <person name="Sun Y."/>
            <person name="Lan Y."/>
            <person name="Juniper S.K."/>
            <person name="Young C.R."/>
            <person name="Angers B."/>
            <person name="Qian P.Y."/>
        </authorList>
    </citation>
    <scope>NUCLEOTIDE SEQUENCE</scope>
    <source>
        <strain evidence="20">R07B-5</strain>
    </source>
</reference>
<evidence type="ECO:0000256" key="8">
    <source>
        <dbReference type="ARBA" id="ARBA00022927"/>
    </source>
</evidence>
<dbReference type="FunFam" id="1.20.1280.290:FF:000015">
    <property type="entry name" value="cystinosin isoform X2"/>
    <property type="match status" value="1"/>
</dbReference>
<evidence type="ECO:0000256" key="13">
    <source>
        <dbReference type="ARBA" id="ARBA00048473"/>
    </source>
</evidence>
<accession>A0AAD9NT90</accession>
<evidence type="ECO:0000256" key="14">
    <source>
        <dbReference type="ARBA" id="ARBA00060313"/>
    </source>
</evidence>
<keyword evidence="9 18" id="KW-1133">Transmembrane helix</keyword>
<dbReference type="EMBL" id="JAODUO010000469">
    <property type="protein sequence ID" value="KAK2179843.1"/>
    <property type="molecule type" value="Genomic_DNA"/>
</dbReference>
<keyword evidence="7" id="KW-0769">Symport</keyword>
<organism evidence="20 21">
    <name type="scientific">Ridgeia piscesae</name>
    <name type="common">Tubeworm</name>
    <dbReference type="NCBI Taxonomy" id="27915"/>
    <lineage>
        <taxon>Eukaryota</taxon>
        <taxon>Metazoa</taxon>
        <taxon>Spiralia</taxon>
        <taxon>Lophotrochozoa</taxon>
        <taxon>Annelida</taxon>
        <taxon>Polychaeta</taxon>
        <taxon>Sedentaria</taxon>
        <taxon>Canalipalpata</taxon>
        <taxon>Sabellida</taxon>
        <taxon>Siboglinidae</taxon>
        <taxon>Ridgeia</taxon>
    </lineage>
</organism>
<evidence type="ECO:0000256" key="19">
    <source>
        <dbReference type="SAM" id="SignalP"/>
    </source>
</evidence>
<dbReference type="GO" id="GO:0048513">
    <property type="term" value="P:animal organ development"/>
    <property type="evidence" value="ECO:0007669"/>
    <property type="project" value="UniProtKB-ARBA"/>
</dbReference>
<dbReference type="GO" id="GO:0015184">
    <property type="term" value="F:L-cystine transmembrane transporter activity"/>
    <property type="evidence" value="ECO:0007669"/>
    <property type="project" value="TreeGrafter"/>
</dbReference>
<feature type="transmembrane region" description="Helical" evidence="18">
    <location>
        <begin position="178"/>
        <end position="198"/>
    </location>
</feature>
<dbReference type="SMART" id="SM00679">
    <property type="entry name" value="CTNS"/>
    <property type="match status" value="2"/>
</dbReference>
<feature type="transmembrane region" description="Helical" evidence="18">
    <location>
        <begin position="252"/>
        <end position="271"/>
    </location>
</feature>
<proteinExistence type="inferred from homology"/>
<dbReference type="Proteomes" id="UP001209878">
    <property type="component" value="Unassembled WGS sequence"/>
</dbReference>
<dbReference type="Pfam" id="PF04193">
    <property type="entry name" value="PQ-loop"/>
    <property type="match status" value="2"/>
</dbReference>
<evidence type="ECO:0000256" key="18">
    <source>
        <dbReference type="SAM" id="Phobius"/>
    </source>
</evidence>
<dbReference type="AlphaFoldDB" id="A0AAD9NT90"/>
<evidence type="ECO:0000256" key="4">
    <source>
        <dbReference type="ARBA" id="ARBA00022692"/>
    </source>
</evidence>
<dbReference type="GO" id="GO:0015031">
    <property type="term" value="P:protein transport"/>
    <property type="evidence" value="ECO:0007669"/>
    <property type="project" value="UniProtKB-KW"/>
</dbReference>
<dbReference type="GO" id="GO:0015293">
    <property type="term" value="F:symporter activity"/>
    <property type="evidence" value="ECO:0007669"/>
    <property type="project" value="UniProtKB-KW"/>
</dbReference>
<dbReference type="PANTHER" id="PTHR13131">
    <property type="entry name" value="CYSTINOSIN"/>
    <property type="match status" value="1"/>
</dbReference>
<name>A0AAD9NT90_RIDPI</name>
<evidence type="ECO:0000256" key="10">
    <source>
        <dbReference type="ARBA" id="ARBA00023136"/>
    </source>
</evidence>
<dbReference type="Gene3D" id="1.20.1280.290">
    <property type="match status" value="2"/>
</dbReference>
<dbReference type="GO" id="GO:0050890">
    <property type="term" value="P:cognition"/>
    <property type="evidence" value="ECO:0007669"/>
    <property type="project" value="UniProtKB-ARBA"/>
</dbReference>
<feature type="transmembrane region" description="Helical" evidence="18">
    <location>
        <begin position="351"/>
        <end position="372"/>
    </location>
</feature>
<keyword evidence="5 19" id="KW-0732">Signal</keyword>
<evidence type="ECO:0000256" key="7">
    <source>
        <dbReference type="ARBA" id="ARBA00022847"/>
    </source>
</evidence>
<evidence type="ECO:0000256" key="11">
    <source>
        <dbReference type="ARBA" id="ARBA00023180"/>
    </source>
</evidence>